<dbReference type="EMBL" id="CAJNOK010031170">
    <property type="protein sequence ID" value="CAF1468991.1"/>
    <property type="molecule type" value="Genomic_DNA"/>
</dbReference>
<evidence type="ECO:0000313" key="3">
    <source>
        <dbReference type="EMBL" id="CAF1468991.1"/>
    </source>
</evidence>
<accession>A0A8S2SZR8</accession>
<feature type="domain" description="RPN1 N-terminal" evidence="2">
    <location>
        <begin position="56"/>
        <end position="92"/>
    </location>
</feature>
<feature type="region of interest" description="Disordered" evidence="1">
    <location>
        <begin position="1"/>
        <end position="51"/>
    </location>
</feature>
<feature type="non-terminal residue" evidence="4">
    <location>
        <position position="1"/>
    </location>
</feature>
<feature type="compositionally biased region" description="Basic and acidic residues" evidence="1">
    <location>
        <begin position="21"/>
        <end position="40"/>
    </location>
</feature>
<evidence type="ECO:0000313" key="4">
    <source>
        <dbReference type="EMBL" id="CAF4261042.1"/>
    </source>
</evidence>
<name>A0A8S2SZR8_9BILA</name>
<dbReference type="InterPro" id="IPR040892">
    <property type="entry name" value="RPN1_N"/>
</dbReference>
<protein>
    <recommendedName>
        <fullName evidence="2">RPN1 N-terminal domain-containing protein</fullName>
    </recommendedName>
</protein>
<evidence type="ECO:0000256" key="1">
    <source>
        <dbReference type="SAM" id="MobiDB-lite"/>
    </source>
</evidence>
<dbReference type="EMBL" id="CAJOBA010053042">
    <property type="protein sequence ID" value="CAF4261042.1"/>
    <property type="molecule type" value="Genomic_DNA"/>
</dbReference>
<organism evidence="4 5">
    <name type="scientific">Didymodactylos carnosus</name>
    <dbReference type="NCBI Taxonomy" id="1234261"/>
    <lineage>
        <taxon>Eukaryota</taxon>
        <taxon>Metazoa</taxon>
        <taxon>Spiralia</taxon>
        <taxon>Gnathifera</taxon>
        <taxon>Rotifera</taxon>
        <taxon>Eurotatoria</taxon>
        <taxon>Bdelloidea</taxon>
        <taxon>Philodinida</taxon>
        <taxon>Philodinidae</taxon>
        <taxon>Didymodactylos</taxon>
    </lineage>
</organism>
<reference evidence="4" key="1">
    <citation type="submission" date="2021-02" db="EMBL/GenBank/DDBJ databases">
        <authorList>
            <person name="Nowell W R."/>
        </authorList>
    </citation>
    <scope>NUCLEOTIDE SEQUENCE</scope>
</reference>
<comment type="caution">
    <text evidence="4">The sequence shown here is derived from an EMBL/GenBank/DDBJ whole genome shotgun (WGS) entry which is preliminary data.</text>
</comment>
<proteinExistence type="predicted"/>
<dbReference type="Proteomes" id="UP000677228">
    <property type="component" value="Unassembled WGS sequence"/>
</dbReference>
<gene>
    <name evidence="3" type="ORF">OVA965_LOCUS35575</name>
    <name evidence="4" type="ORF">TMI583_LOCUS36541</name>
</gene>
<evidence type="ECO:0000313" key="5">
    <source>
        <dbReference type="Proteomes" id="UP000682733"/>
    </source>
</evidence>
<sequence>MTNSDPADPSKHVSAQQSKDQPAKEKDIQPAGDTKKQNEIKEEDLSEEDKQLKEELELCVERLNENDIFLYRPALETLRQKIRESTSSMTSV</sequence>
<evidence type="ECO:0000259" key="2">
    <source>
        <dbReference type="Pfam" id="PF17781"/>
    </source>
</evidence>
<dbReference type="Pfam" id="PF17781">
    <property type="entry name" value="RPN1_RPN2_N"/>
    <property type="match status" value="1"/>
</dbReference>
<dbReference type="AlphaFoldDB" id="A0A8S2SZR8"/>
<dbReference type="Proteomes" id="UP000682733">
    <property type="component" value="Unassembled WGS sequence"/>
</dbReference>